<comment type="caution">
    <text evidence="1">The sequence shown here is derived from an EMBL/GenBank/DDBJ whole genome shotgun (WGS) entry which is preliminary data.</text>
</comment>
<name>A0ABW5PMV4_9BACI</name>
<dbReference type="Proteomes" id="UP001597458">
    <property type="component" value="Unassembled WGS sequence"/>
</dbReference>
<protein>
    <submittedName>
        <fullName evidence="1">Uncharacterized protein</fullName>
    </submittedName>
</protein>
<gene>
    <name evidence="1" type="ORF">ACFSTF_02965</name>
</gene>
<dbReference type="RefSeq" id="WP_141189712.1">
    <property type="nucleotide sequence ID" value="NZ_JBHUMR010000007.1"/>
</dbReference>
<proteinExistence type="predicted"/>
<reference evidence="2" key="1">
    <citation type="journal article" date="2019" name="Int. J. Syst. Evol. Microbiol.">
        <title>The Global Catalogue of Microorganisms (GCM) 10K type strain sequencing project: providing services to taxonomists for standard genome sequencing and annotation.</title>
        <authorList>
            <consortium name="The Broad Institute Genomics Platform"/>
            <consortium name="The Broad Institute Genome Sequencing Center for Infectious Disease"/>
            <person name="Wu L."/>
            <person name="Ma J."/>
        </authorList>
    </citation>
    <scope>NUCLEOTIDE SEQUENCE [LARGE SCALE GENOMIC DNA]</scope>
    <source>
        <strain evidence="2">TISTR 2241</strain>
    </source>
</reference>
<evidence type="ECO:0000313" key="2">
    <source>
        <dbReference type="Proteomes" id="UP001597458"/>
    </source>
</evidence>
<organism evidence="1 2">
    <name type="scientific">Terrilactibacillus laevilacticus</name>
    <dbReference type="NCBI Taxonomy" id="1380157"/>
    <lineage>
        <taxon>Bacteria</taxon>
        <taxon>Bacillati</taxon>
        <taxon>Bacillota</taxon>
        <taxon>Bacilli</taxon>
        <taxon>Bacillales</taxon>
        <taxon>Bacillaceae</taxon>
        <taxon>Terrilactibacillus</taxon>
    </lineage>
</organism>
<sequence>MILVRCIRNVFERSLDLPIEWTDRCLFKKDFFYMVEVDEEGKWLTKDEENELHIIADGHDTLDLDDWFHEHFILL</sequence>
<evidence type="ECO:0000313" key="1">
    <source>
        <dbReference type="EMBL" id="MFD2616274.1"/>
    </source>
</evidence>
<accession>A0ABW5PMV4</accession>
<keyword evidence="2" id="KW-1185">Reference proteome</keyword>
<dbReference type="EMBL" id="JBHUMR010000007">
    <property type="protein sequence ID" value="MFD2616274.1"/>
    <property type="molecule type" value="Genomic_DNA"/>
</dbReference>